<evidence type="ECO:0000256" key="10">
    <source>
        <dbReference type="ARBA" id="ARBA00023034"/>
    </source>
</evidence>
<evidence type="ECO:0000256" key="8">
    <source>
        <dbReference type="ARBA" id="ARBA00022989"/>
    </source>
</evidence>
<dbReference type="GeneID" id="116946693"/>
<evidence type="ECO:0000256" key="4">
    <source>
        <dbReference type="ARBA" id="ARBA00022553"/>
    </source>
</evidence>
<evidence type="ECO:0000256" key="3">
    <source>
        <dbReference type="ARBA" id="ARBA00022448"/>
    </source>
</evidence>
<evidence type="ECO:0000256" key="6">
    <source>
        <dbReference type="ARBA" id="ARBA00022753"/>
    </source>
</evidence>
<evidence type="ECO:0000256" key="18">
    <source>
        <dbReference type="RuleBase" id="RU003858"/>
    </source>
</evidence>
<evidence type="ECO:0000256" key="19">
    <source>
        <dbReference type="SAM" id="Phobius"/>
    </source>
</evidence>
<dbReference type="Proteomes" id="UP001318040">
    <property type="component" value="Chromosome 27"/>
</dbReference>
<keyword evidence="12 19" id="KW-0472">Membrane</keyword>
<evidence type="ECO:0000256" key="2">
    <source>
        <dbReference type="ARBA" id="ARBA00009063"/>
    </source>
</evidence>
<feature type="domain" description="T-SNARE coiled-coil homology" evidence="20">
    <location>
        <begin position="187"/>
        <end position="249"/>
    </location>
</feature>
<dbReference type="Pfam" id="PF05739">
    <property type="entry name" value="SNARE"/>
    <property type="match status" value="1"/>
</dbReference>
<gene>
    <name evidence="22" type="primary">STX12</name>
</gene>
<evidence type="ECO:0000256" key="16">
    <source>
        <dbReference type="ARBA" id="ARBA00060457"/>
    </source>
</evidence>
<dbReference type="SUPFAM" id="SSF47661">
    <property type="entry name" value="t-snare proteins"/>
    <property type="match status" value="1"/>
</dbReference>
<dbReference type="GO" id="GO:0000149">
    <property type="term" value="F:SNARE binding"/>
    <property type="evidence" value="ECO:0007669"/>
    <property type="project" value="TreeGrafter"/>
</dbReference>
<dbReference type="GO" id="GO:0006886">
    <property type="term" value="P:intracellular protein transport"/>
    <property type="evidence" value="ECO:0007669"/>
    <property type="project" value="InterPro"/>
</dbReference>
<dbReference type="InterPro" id="IPR006012">
    <property type="entry name" value="Syntaxin/epimorphin_CS"/>
</dbReference>
<dbReference type="GO" id="GO:0048278">
    <property type="term" value="P:vesicle docking"/>
    <property type="evidence" value="ECO:0007669"/>
    <property type="project" value="TreeGrafter"/>
</dbReference>
<evidence type="ECO:0000256" key="1">
    <source>
        <dbReference type="ARBA" id="ARBA00004409"/>
    </source>
</evidence>
<evidence type="ECO:0000256" key="14">
    <source>
        <dbReference type="ARBA" id="ARBA00043941"/>
    </source>
</evidence>
<dbReference type="InterPro" id="IPR010989">
    <property type="entry name" value="SNARE"/>
</dbReference>
<keyword evidence="5 19" id="KW-0812">Transmembrane</keyword>
<name>A0AAJ7X1P5_PETMA</name>
<dbReference type="Gene3D" id="1.20.58.70">
    <property type="match status" value="1"/>
</dbReference>
<keyword evidence="6" id="KW-0967">Endosome</keyword>
<evidence type="ECO:0000256" key="12">
    <source>
        <dbReference type="ARBA" id="ARBA00023136"/>
    </source>
</evidence>
<dbReference type="GO" id="GO:0006906">
    <property type="term" value="P:vesicle fusion"/>
    <property type="evidence" value="ECO:0007669"/>
    <property type="project" value="TreeGrafter"/>
</dbReference>
<keyword evidence="8 19" id="KW-1133">Transmembrane helix</keyword>
<evidence type="ECO:0000256" key="5">
    <source>
        <dbReference type="ARBA" id="ARBA00022692"/>
    </source>
</evidence>
<comment type="similarity">
    <text evidence="2 18">Belongs to the syntaxin family.</text>
</comment>
<dbReference type="PROSITE" id="PS50192">
    <property type="entry name" value="T_SNARE"/>
    <property type="match status" value="1"/>
</dbReference>
<dbReference type="GO" id="GO:0031201">
    <property type="term" value="C:SNARE complex"/>
    <property type="evidence" value="ECO:0007669"/>
    <property type="project" value="TreeGrafter"/>
</dbReference>
<evidence type="ECO:0000256" key="13">
    <source>
        <dbReference type="ARBA" id="ARBA00037832"/>
    </source>
</evidence>
<dbReference type="GO" id="GO:0008021">
    <property type="term" value="C:synaptic vesicle"/>
    <property type="evidence" value="ECO:0007669"/>
    <property type="project" value="TreeGrafter"/>
</dbReference>
<dbReference type="RefSeq" id="XP_032817807.1">
    <property type="nucleotide sequence ID" value="XM_032961916.1"/>
</dbReference>
<dbReference type="Gene3D" id="1.20.5.110">
    <property type="match status" value="1"/>
</dbReference>
<evidence type="ECO:0000259" key="20">
    <source>
        <dbReference type="PROSITE" id="PS50192"/>
    </source>
</evidence>
<dbReference type="SMART" id="SM00397">
    <property type="entry name" value="t_SNARE"/>
    <property type="match status" value="1"/>
</dbReference>
<protein>
    <recommendedName>
        <fullName evidence="17">Syntaxin-12</fullName>
    </recommendedName>
</protein>
<feature type="transmembrane region" description="Helical" evidence="19">
    <location>
        <begin position="260"/>
        <end position="279"/>
    </location>
</feature>
<dbReference type="GO" id="GO:0000139">
    <property type="term" value="C:Golgi membrane"/>
    <property type="evidence" value="ECO:0007669"/>
    <property type="project" value="UniProtKB-SubCell"/>
</dbReference>
<keyword evidence="4" id="KW-0597">Phosphoprotein</keyword>
<dbReference type="GO" id="GO:0031901">
    <property type="term" value="C:early endosome membrane"/>
    <property type="evidence" value="ECO:0007669"/>
    <property type="project" value="UniProtKB-SubCell"/>
</dbReference>
<dbReference type="FunFam" id="1.20.58.70:FF:000009">
    <property type="entry name" value="Syntaxin 12"/>
    <property type="match status" value="1"/>
</dbReference>
<keyword evidence="3" id="KW-0813">Transport</keyword>
<dbReference type="GO" id="GO:0055038">
    <property type="term" value="C:recycling endosome membrane"/>
    <property type="evidence" value="ECO:0007669"/>
    <property type="project" value="UniProtKB-SubCell"/>
</dbReference>
<dbReference type="SMART" id="SM00503">
    <property type="entry name" value="SynN"/>
    <property type="match status" value="1"/>
</dbReference>
<dbReference type="AlphaFoldDB" id="A0AAJ7X1P5"/>
<dbReference type="PANTHER" id="PTHR19957:SF411">
    <property type="entry name" value="LD23667P"/>
    <property type="match status" value="1"/>
</dbReference>
<keyword evidence="9" id="KW-0007">Acetylation</keyword>
<dbReference type="Pfam" id="PF14523">
    <property type="entry name" value="Syntaxin_2"/>
    <property type="match status" value="1"/>
</dbReference>
<keyword evidence="7" id="KW-0653">Protein transport</keyword>
<evidence type="ECO:0000256" key="15">
    <source>
        <dbReference type="ARBA" id="ARBA00057408"/>
    </source>
</evidence>
<accession>A0AAJ7X1P5</accession>
<dbReference type="PROSITE" id="PS00914">
    <property type="entry name" value="SYNTAXIN"/>
    <property type="match status" value="1"/>
</dbReference>
<comment type="function">
    <text evidence="15">SNARE promoting fusion of transport vesicles with target membranes. Together with SNARE STX6, promotes movement of vesicles from endosomes to the cell membrane, and may therefore function in the endocytic recycling pathway. Through complex formation with GRIP1, GRIA2 and NSG1 controls the intracellular fate of AMPAR and the endosomal sorting of the GRIA2 subunit toward recycling and membrane targeting.</text>
</comment>
<keyword evidence="11" id="KW-0175">Coiled coil</keyword>
<dbReference type="KEGG" id="pmrn:116946693"/>
<dbReference type="PANTHER" id="PTHR19957">
    <property type="entry name" value="SYNTAXIN"/>
    <property type="match status" value="1"/>
</dbReference>
<comment type="subcellular location">
    <subcellularLocation>
        <location evidence="13">Early endosome membrane</location>
        <topology evidence="13">Single-pass type IV membrane protein</topology>
    </subcellularLocation>
    <subcellularLocation>
        <location evidence="16">Endomembrane system</location>
        <topology evidence="16">Single-pass type IV membrane protein</topology>
        <orientation evidence="16">Cytoplasmic side</orientation>
    </subcellularLocation>
    <subcellularLocation>
        <location evidence="1">Golgi apparatus membrane</location>
        <topology evidence="1">Single-pass type IV membrane protein</topology>
    </subcellularLocation>
    <subcellularLocation>
        <location evidence="14">Recycling endosome membrane</location>
        <topology evidence="14">Single-pass type IV membrane protein</topology>
    </subcellularLocation>
</comment>
<dbReference type="GO" id="GO:0005484">
    <property type="term" value="F:SNAP receptor activity"/>
    <property type="evidence" value="ECO:0007669"/>
    <property type="project" value="InterPro"/>
</dbReference>
<evidence type="ECO:0000256" key="17">
    <source>
        <dbReference type="ARBA" id="ARBA00069800"/>
    </source>
</evidence>
<sequence>MSFGFPGSDGGYTSYRQATNGDLDFSGLAQIISTNIQKISQNTAQIQKLVSQLGTAQDTTQLLERLQQLQQSTNQLAKETNKYLKDLGSLPTPSSQSEQRHRKIQRDRLMNEFSTALNNFQTTQRRAAERERESVARARANSRQSQGGNYLDETATRDGHLVNVGEGFEDRTLQSQAQDEGITEEDLEEIKEREVAIQMLEADIMDINQIFKDLGTMIHEQGDMIDSIEANVETAEVHVEQANQQLRRAAQYQTASRKKICIIIVVLAVVVAIVGIIIWQTTK</sequence>
<dbReference type="InterPro" id="IPR000727">
    <property type="entry name" value="T_SNARE_dom"/>
</dbReference>
<evidence type="ECO:0000256" key="7">
    <source>
        <dbReference type="ARBA" id="ARBA00022927"/>
    </source>
</evidence>
<dbReference type="InterPro" id="IPR006011">
    <property type="entry name" value="Syntaxin_N"/>
</dbReference>
<proteinExistence type="inferred from homology"/>
<organism evidence="21 22">
    <name type="scientific">Petromyzon marinus</name>
    <name type="common">Sea lamprey</name>
    <dbReference type="NCBI Taxonomy" id="7757"/>
    <lineage>
        <taxon>Eukaryota</taxon>
        <taxon>Metazoa</taxon>
        <taxon>Chordata</taxon>
        <taxon>Craniata</taxon>
        <taxon>Vertebrata</taxon>
        <taxon>Cyclostomata</taxon>
        <taxon>Hyperoartia</taxon>
        <taxon>Petromyzontiformes</taxon>
        <taxon>Petromyzontidae</taxon>
        <taxon>Petromyzon</taxon>
    </lineage>
</organism>
<evidence type="ECO:0000313" key="22">
    <source>
        <dbReference type="RefSeq" id="XP_032817807.1"/>
    </source>
</evidence>
<reference evidence="22" key="1">
    <citation type="submission" date="2025-08" db="UniProtKB">
        <authorList>
            <consortium name="RefSeq"/>
        </authorList>
    </citation>
    <scope>IDENTIFICATION</scope>
    <source>
        <tissue evidence="22">Sperm</tissue>
    </source>
</reference>
<evidence type="ECO:0000256" key="9">
    <source>
        <dbReference type="ARBA" id="ARBA00022990"/>
    </source>
</evidence>
<dbReference type="FunFam" id="1.20.5.110:FF:000016">
    <property type="entry name" value="Syntaxin 12"/>
    <property type="match status" value="1"/>
</dbReference>
<evidence type="ECO:0000313" key="21">
    <source>
        <dbReference type="Proteomes" id="UP001318040"/>
    </source>
</evidence>
<dbReference type="InterPro" id="IPR045242">
    <property type="entry name" value="Syntaxin"/>
</dbReference>
<keyword evidence="21" id="KW-1185">Reference proteome</keyword>
<evidence type="ECO:0000256" key="11">
    <source>
        <dbReference type="ARBA" id="ARBA00023054"/>
    </source>
</evidence>
<keyword evidence="10" id="KW-0333">Golgi apparatus</keyword>